<evidence type="ECO:0000313" key="3">
    <source>
        <dbReference type="Proteomes" id="UP000184031"/>
    </source>
</evidence>
<dbReference type="Proteomes" id="UP000198940">
    <property type="component" value="Unassembled WGS sequence"/>
</dbReference>
<dbReference type="EMBL" id="FRAT01000002">
    <property type="protein sequence ID" value="SHK31874.1"/>
    <property type="molecule type" value="Genomic_DNA"/>
</dbReference>
<protein>
    <submittedName>
        <fullName evidence="2">Uncharacterized protein</fullName>
    </submittedName>
</protein>
<proteinExistence type="predicted"/>
<organism evidence="2 3">
    <name type="scientific">Flagellimonas taeanensis</name>
    <dbReference type="NCBI Taxonomy" id="1005926"/>
    <lineage>
        <taxon>Bacteria</taxon>
        <taxon>Pseudomonadati</taxon>
        <taxon>Bacteroidota</taxon>
        <taxon>Flavobacteriia</taxon>
        <taxon>Flavobacteriales</taxon>
        <taxon>Flavobacteriaceae</taxon>
        <taxon>Flagellimonas</taxon>
    </lineage>
</organism>
<sequence length="125" mass="14481">MFQVTGCKSEVGSRYEDYSPEDFLKVPGIVTKITRTSIYARGNWYEYNIYYAYNLDSDSILVGREMDVDMAVREGDGIYILMLKSDKNVSFMAEQRILPNHEKVVNDYLTKSKEKGVKYYGVDDQ</sequence>
<evidence type="ECO:0000313" key="1">
    <source>
        <dbReference type="EMBL" id="SFB75481.1"/>
    </source>
</evidence>
<comment type="caution">
    <text evidence="2">The sequence shown here is derived from an EMBL/GenBank/DDBJ whole genome shotgun (WGS) entry which is preliminary data.</text>
</comment>
<evidence type="ECO:0000313" key="2">
    <source>
        <dbReference type="EMBL" id="SHK31874.1"/>
    </source>
</evidence>
<evidence type="ECO:0000313" key="4">
    <source>
        <dbReference type="Proteomes" id="UP000198940"/>
    </source>
</evidence>
<accession>A0A1M6RHG9</accession>
<keyword evidence="4" id="KW-1185">Reference proteome</keyword>
<gene>
    <name evidence="1" type="ORF">SAMN04487891_10291</name>
    <name evidence="2" type="ORF">SAMN05216293_0767</name>
</gene>
<dbReference type="Proteomes" id="UP000184031">
    <property type="component" value="Unassembled WGS sequence"/>
</dbReference>
<dbReference type="AlphaFoldDB" id="A0A1M6RHG9"/>
<dbReference type="EMBL" id="FOKU01000002">
    <property type="protein sequence ID" value="SFB75481.1"/>
    <property type="molecule type" value="Genomic_DNA"/>
</dbReference>
<name>A0A1M6RHG9_9FLAO</name>
<reference evidence="2 3" key="1">
    <citation type="submission" date="2016-11" db="EMBL/GenBank/DDBJ databases">
        <authorList>
            <person name="Varghese N."/>
            <person name="Submissions S."/>
        </authorList>
    </citation>
    <scope>NUCLEOTIDE SEQUENCE [LARGE SCALE GENOMIC DNA]</scope>
    <source>
        <strain evidence="2 3">CGMCC 1.12174</strain>
        <strain evidence="1 4">DSM 26351</strain>
    </source>
</reference>